<gene>
    <name evidence="2" type="ORF">JMJ35_002035</name>
</gene>
<dbReference type="InterPro" id="IPR010730">
    <property type="entry name" value="HET"/>
</dbReference>
<evidence type="ECO:0000313" key="3">
    <source>
        <dbReference type="Proteomes" id="UP001166286"/>
    </source>
</evidence>
<dbReference type="PANTHER" id="PTHR24148:SF73">
    <property type="entry name" value="HET DOMAIN PROTEIN (AFU_ORTHOLOGUE AFUA_8G01020)"/>
    <property type="match status" value="1"/>
</dbReference>
<dbReference type="Pfam" id="PF06985">
    <property type="entry name" value="HET"/>
    <property type="match status" value="1"/>
</dbReference>
<feature type="domain" description="Heterokaryon incompatibility" evidence="1">
    <location>
        <begin position="42"/>
        <end position="197"/>
    </location>
</feature>
<dbReference type="Pfam" id="PF26639">
    <property type="entry name" value="Het-6_barrel"/>
    <property type="match status" value="1"/>
</dbReference>
<sequence length="572" mass="63987">MAAIFNYSRLPEAHIRLVRIKSTEDPPTCELYDAPFNDDLRFRAISYAWGSDKLTHRIKCNDMIMAVTESVADMFSSSAICELCVDMPIWVDAVCINQRDDPEKAVQVRMMGSLYSQAEEVIVWLGMASDDSDRAMRQLSAWSTNETFLAANSYSELEASPQGRIKAGIEPLYDSIYDAIAALYCRSWFTRLWVFQEIVMAQRCRLFCGSAEITLEQLVTVVQMGFTKQASSKEPRALAPWKHKGDTLTLTELMKFADEKGVTNPHDRVYGFIGLASPEARKRISIDYSDKSPTGWSKTYIQCAKACIQEVSSLSILFLLSGRPKGLPLPSWCPNFNANQRRQLVISPRSNAGILKSVQLEDGLPKAWVEEEKDILFAPGCQIDHVEEIVDSTYTLGEGSDPEGLIAHNISWERQCQSLSQRTLGTGIEKDIIYIQTLIENNPIPGKENTDLIRLSDHNKYFRSEGFYNAECKASVGETEAANYFSIVLGNACEDRIFFSTKGGRIGVGPPETQPGDLICILYGAGPLYVLRRGSDAKKPLQILGDAFVHGLMDLDDMYEQVRSNDEVFEIG</sequence>
<reference evidence="2" key="1">
    <citation type="submission" date="2023-03" db="EMBL/GenBank/DDBJ databases">
        <title>Complete genome of Cladonia borealis.</title>
        <authorList>
            <person name="Park H."/>
        </authorList>
    </citation>
    <scope>NUCLEOTIDE SEQUENCE</scope>
    <source>
        <strain evidence="2">ANT050790</strain>
    </source>
</reference>
<protein>
    <recommendedName>
        <fullName evidence="1">Heterokaryon incompatibility domain-containing protein</fullName>
    </recommendedName>
</protein>
<dbReference type="AlphaFoldDB" id="A0AA39R8G2"/>
<comment type="caution">
    <text evidence="2">The sequence shown here is derived from an EMBL/GenBank/DDBJ whole genome shotgun (WGS) entry which is preliminary data.</text>
</comment>
<dbReference type="Proteomes" id="UP001166286">
    <property type="component" value="Unassembled WGS sequence"/>
</dbReference>
<accession>A0AA39R8G2</accession>
<proteinExistence type="predicted"/>
<dbReference type="InterPro" id="IPR052895">
    <property type="entry name" value="HetReg/Transcr_Mod"/>
</dbReference>
<evidence type="ECO:0000259" key="1">
    <source>
        <dbReference type="Pfam" id="PF06985"/>
    </source>
</evidence>
<keyword evidence="3" id="KW-1185">Reference proteome</keyword>
<name>A0AA39R8G2_9LECA</name>
<dbReference type="EMBL" id="JAFEKC020000003">
    <property type="protein sequence ID" value="KAK0516001.1"/>
    <property type="molecule type" value="Genomic_DNA"/>
</dbReference>
<evidence type="ECO:0000313" key="2">
    <source>
        <dbReference type="EMBL" id="KAK0516001.1"/>
    </source>
</evidence>
<dbReference type="PANTHER" id="PTHR24148">
    <property type="entry name" value="ANKYRIN REPEAT DOMAIN-CONTAINING PROTEIN 39 HOMOLOG-RELATED"/>
    <property type="match status" value="1"/>
</dbReference>
<organism evidence="2 3">
    <name type="scientific">Cladonia borealis</name>
    <dbReference type="NCBI Taxonomy" id="184061"/>
    <lineage>
        <taxon>Eukaryota</taxon>
        <taxon>Fungi</taxon>
        <taxon>Dikarya</taxon>
        <taxon>Ascomycota</taxon>
        <taxon>Pezizomycotina</taxon>
        <taxon>Lecanoromycetes</taxon>
        <taxon>OSLEUM clade</taxon>
        <taxon>Lecanoromycetidae</taxon>
        <taxon>Lecanorales</taxon>
        <taxon>Lecanorineae</taxon>
        <taxon>Cladoniaceae</taxon>
        <taxon>Cladonia</taxon>
    </lineage>
</organism>